<dbReference type="PANTHER" id="PTHR46128:SF211">
    <property type="entry name" value="PENTACOTRIPEPTIDE-REPEAT REGION OF PRORP DOMAIN-CONTAINING PROTEIN"/>
    <property type="match status" value="1"/>
</dbReference>
<gene>
    <name evidence="3" type="ORF">INT47_000894</name>
</gene>
<keyword evidence="4" id="KW-1185">Reference proteome</keyword>
<evidence type="ECO:0008006" key="5">
    <source>
        <dbReference type="Google" id="ProtNLM"/>
    </source>
</evidence>
<dbReference type="InterPro" id="IPR011990">
    <property type="entry name" value="TPR-like_helical_dom_sf"/>
</dbReference>
<dbReference type="AlphaFoldDB" id="A0A8H7RPL5"/>
<dbReference type="Gene3D" id="1.25.40.10">
    <property type="entry name" value="Tetratricopeptide repeat domain"/>
    <property type="match status" value="1"/>
</dbReference>
<comment type="similarity">
    <text evidence="1">Belongs to the PPR family. P subfamily.</text>
</comment>
<feature type="repeat" description="PPR" evidence="2">
    <location>
        <begin position="173"/>
        <end position="207"/>
    </location>
</feature>
<proteinExistence type="inferred from homology"/>
<dbReference type="InterPro" id="IPR002885">
    <property type="entry name" value="PPR_rpt"/>
</dbReference>
<organism evidence="3 4">
    <name type="scientific">Mucor saturninus</name>
    <dbReference type="NCBI Taxonomy" id="64648"/>
    <lineage>
        <taxon>Eukaryota</taxon>
        <taxon>Fungi</taxon>
        <taxon>Fungi incertae sedis</taxon>
        <taxon>Mucoromycota</taxon>
        <taxon>Mucoromycotina</taxon>
        <taxon>Mucoromycetes</taxon>
        <taxon>Mucorales</taxon>
        <taxon>Mucorineae</taxon>
        <taxon>Mucoraceae</taxon>
        <taxon>Mucor</taxon>
    </lineage>
</organism>
<evidence type="ECO:0000313" key="3">
    <source>
        <dbReference type="EMBL" id="KAG2214338.1"/>
    </source>
</evidence>
<dbReference type="NCBIfam" id="TIGR00756">
    <property type="entry name" value="PPR"/>
    <property type="match status" value="1"/>
</dbReference>
<dbReference type="PROSITE" id="PS51375">
    <property type="entry name" value="PPR"/>
    <property type="match status" value="1"/>
</dbReference>
<sequence length="297" mass="33977">MLPTINIPRRSLSTCLGCGKFQLRTPMMQHQQLRHYTMVENASLTKKYAAAHVNSRPAEPSIAINKLSVQGRANEALAIYLKLLAEGGFPSRESLYQLIRGLYKSNNLIGMYAVHDTLISFYSQNQPSKRSARSMIYMYTMLINLIANNTRPVDMKTITQLCKEMNRFNNQVNVVLYNTLIKSLLSQGQLESAHAMLDDLKKHTQPTLVTFGIFMKDASRRKDISTLLRYLDDLDQSRLTPDYAITSIVVTTLCDMQEFDKAIEMVERLHNTEEAGRLSGAKFRLQLLRSIEHRRQK</sequence>
<name>A0A8H7RPL5_9FUNG</name>
<evidence type="ECO:0000313" key="4">
    <source>
        <dbReference type="Proteomes" id="UP000603453"/>
    </source>
</evidence>
<comment type="caution">
    <text evidence="3">The sequence shown here is derived from an EMBL/GenBank/DDBJ whole genome shotgun (WGS) entry which is preliminary data.</text>
</comment>
<dbReference type="InterPro" id="IPR050872">
    <property type="entry name" value="PPR_P_subfamily"/>
</dbReference>
<dbReference type="EMBL" id="JAEPRD010000001">
    <property type="protein sequence ID" value="KAG2214338.1"/>
    <property type="molecule type" value="Genomic_DNA"/>
</dbReference>
<evidence type="ECO:0000256" key="2">
    <source>
        <dbReference type="PROSITE-ProRule" id="PRU00708"/>
    </source>
</evidence>
<dbReference type="Proteomes" id="UP000603453">
    <property type="component" value="Unassembled WGS sequence"/>
</dbReference>
<evidence type="ECO:0000256" key="1">
    <source>
        <dbReference type="ARBA" id="ARBA00007626"/>
    </source>
</evidence>
<reference evidence="3" key="1">
    <citation type="submission" date="2020-12" db="EMBL/GenBank/DDBJ databases">
        <title>Metabolic potential, ecology and presence of endohyphal bacteria is reflected in genomic diversity of Mucoromycotina.</title>
        <authorList>
            <person name="Muszewska A."/>
            <person name="Okrasinska A."/>
            <person name="Steczkiewicz K."/>
            <person name="Drgas O."/>
            <person name="Orlowska M."/>
            <person name="Perlinska-Lenart U."/>
            <person name="Aleksandrzak-Piekarczyk T."/>
            <person name="Szatraj K."/>
            <person name="Zielenkiewicz U."/>
            <person name="Pilsyk S."/>
            <person name="Malc E."/>
            <person name="Mieczkowski P."/>
            <person name="Kruszewska J.S."/>
            <person name="Biernat P."/>
            <person name="Pawlowska J."/>
        </authorList>
    </citation>
    <scope>NUCLEOTIDE SEQUENCE</scope>
    <source>
        <strain evidence="3">WA0000017839</strain>
    </source>
</reference>
<accession>A0A8H7RPL5</accession>
<dbReference type="PANTHER" id="PTHR46128">
    <property type="entry name" value="MITOCHONDRIAL GROUP I INTRON SPLICING FACTOR CCM1"/>
    <property type="match status" value="1"/>
</dbReference>
<protein>
    <recommendedName>
        <fullName evidence="5">Pentatricopeptide repeat-containing protein</fullName>
    </recommendedName>
</protein>
<dbReference type="Pfam" id="PF13041">
    <property type="entry name" value="PPR_2"/>
    <property type="match status" value="1"/>
</dbReference>
<dbReference type="OrthoDB" id="185373at2759"/>